<dbReference type="PANTHER" id="PTHR11229:SF8">
    <property type="entry name" value="LARGE RIBOSOMAL SUBUNIT PROTEIN UL3M"/>
    <property type="match status" value="1"/>
</dbReference>
<organism evidence="7">
    <name type="scientific">Octopus bimaculoides</name>
    <name type="common">California two-spotted octopus</name>
    <dbReference type="NCBI Taxonomy" id="37653"/>
    <lineage>
        <taxon>Eukaryota</taxon>
        <taxon>Metazoa</taxon>
        <taxon>Spiralia</taxon>
        <taxon>Lophotrochozoa</taxon>
        <taxon>Mollusca</taxon>
        <taxon>Cephalopoda</taxon>
        <taxon>Coleoidea</taxon>
        <taxon>Octopodiformes</taxon>
        <taxon>Octopoda</taxon>
        <taxon>Incirrata</taxon>
        <taxon>Octopodidae</taxon>
        <taxon>Octopus</taxon>
    </lineage>
</organism>
<dbReference type="AlphaFoldDB" id="A0A0L8GTP6"/>
<evidence type="ECO:0000256" key="4">
    <source>
        <dbReference type="ARBA" id="ARBA00035209"/>
    </source>
</evidence>
<name>A0A0L8GTP6_OCTBM</name>
<reference evidence="7" key="1">
    <citation type="submission" date="2015-07" db="EMBL/GenBank/DDBJ databases">
        <title>MeaNS - Measles Nucleotide Surveillance Program.</title>
        <authorList>
            <person name="Tran T."/>
            <person name="Druce J."/>
        </authorList>
    </citation>
    <scope>NUCLEOTIDE SEQUENCE</scope>
    <source>
        <strain evidence="7">UCB-OBI-ISO-001</strain>
        <tissue evidence="7">Gonad</tissue>
    </source>
</reference>
<gene>
    <name evidence="7" type="ORF">OCBIM_22028336mg</name>
</gene>
<evidence type="ECO:0000256" key="5">
    <source>
        <dbReference type="ARBA" id="ARBA00035396"/>
    </source>
</evidence>
<dbReference type="OrthoDB" id="274683at2759"/>
<proteinExistence type="inferred from homology"/>
<dbReference type="SUPFAM" id="SSF50447">
    <property type="entry name" value="Translation proteins"/>
    <property type="match status" value="1"/>
</dbReference>
<dbReference type="STRING" id="37653.A0A0L8GTP6"/>
<protein>
    <recommendedName>
        <fullName evidence="4">Large ribosomal subunit protein uL3m</fullName>
    </recommendedName>
    <alternativeName>
        <fullName evidence="5">39S ribosomal protein L3, mitochondrial</fullName>
    </alternativeName>
</protein>
<dbReference type="Pfam" id="PF00297">
    <property type="entry name" value="Ribosomal_L3"/>
    <property type="match status" value="1"/>
</dbReference>
<evidence type="ECO:0000256" key="2">
    <source>
        <dbReference type="ARBA" id="ARBA00022980"/>
    </source>
</evidence>
<dbReference type="OMA" id="IGIYPMW"/>
<dbReference type="Gene3D" id="2.40.30.10">
    <property type="entry name" value="Translation factors"/>
    <property type="match status" value="2"/>
</dbReference>
<keyword evidence="3" id="KW-0687">Ribonucleoprotein</keyword>
<dbReference type="InterPro" id="IPR009000">
    <property type="entry name" value="Transl_B-barrel_sf"/>
</dbReference>
<dbReference type="InterPro" id="IPR019927">
    <property type="entry name" value="Ribosomal_uL3_bac/org-type"/>
</dbReference>
<comment type="similarity">
    <text evidence="1">Belongs to the universal ribosomal protein uL3 family.</text>
</comment>
<dbReference type="GO" id="GO:0003735">
    <property type="term" value="F:structural constituent of ribosome"/>
    <property type="evidence" value="ECO:0007669"/>
    <property type="project" value="InterPro"/>
</dbReference>
<dbReference type="PANTHER" id="PTHR11229">
    <property type="entry name" value="50S RIBOSOMAL PROTEIN L3"/>
    <property type="match status" value="1"/>
</dbReference>
<dbReference type="EMBL" id="KQ420475">
    <property type="protein sequence ID" value="KOF80179.1"/>
    <property type="molecule type" value="Genomic_DNA"/>
</dbReference>
<keyword evidence="2" id="KW-0689">Ribosomal protein</keyword>
<sequence>MASSLKLAACLRTILLNSTGNSVTHISSCCSCLFYQQTRNLRKRSHKIPGWHVKQFEKHVEDDVSVESEKFIKSAIQDHYKGVIASPLKEAPWERGTWTQWPKTLRTGVLALKLGVLPQWTKNGEKIYTTLLQVLDNHVINYRNPAEATKLAAWHPMWRNKYGAVVVGALGTDPRLFTPEYNNLFRKTGLPPKRKLGRFLVTPNAAIQPGTPLSCLHFRVGDYVDVQARTIEHGFQGVIKRWGMKGLPASHGVTKAHRRIGSIGGRPNRTAIKKGKKMPGHMGGDWSTLRGLKIWRINTKYNVLYVNGKNIPGRLHSFIRITDTKLPHKESPDNPPHMPTCFVEDQPEDLPENLYADDLFQFTEPSLTFPDES</sequence>
<feature type="region of interest" description="Disordered" evidence="6">
    <location>
        <begin position="262"/>
        <end position="281"/>
    </location>
</feature>
<evidence type="ECO:0000256" key="6">
    <source>
        <dbReference type="SAM" id="MobiDB-lite"/>
    </source>
</evidence>
<dbReference type="GO" id="GO:0005762">
    <property type="term" value="C:mitochondrial large ribosomal subunit"/>
    <property type="evidence" value="ECO:0007669"/>
    <property type="project" value="TreeGrafter"/>
</dbReference>
<evidence type="ECO:0000313" key="7">
    <source>
        <dbReference type="EMBL" id="KOF80179.1"/>
    </source>
</evidence>
<dbReference type="InterPro" id="IPR000597">
    <property type="entry name" value="Ribosomal_uL3"/>
</dbReference>
<evidence type="ECO:0000256" key="1">
    <source>
        <dbReference type="ARBA" id="ARBA00006540"/>
    </source>
</evidence>
<dbReference type="KEGG" id="obi:106874857"/>
<evidence type="ECO:0000256" key="3">
    <source>
        <dbReference type="ARBA" id="ARBA00023274"/>
    </source>
</evidence>
<dbReference type="GO" id="GO:0006412">
    <property type="term" value="P:translation"/>
    <property type="evidence" value="ECO:0007669"/>
    <property type="project" value="InterPro"/>
</dbReference>
<accession>A0A0L8GTP6</accession>